<dbReference type="HOGENOM" id="CLU_039834_0_1_10"/>
<dbReference type="EMBL" id="JH594606">
    <property type="protein sequence ID" value="EHQ02508.1"/>
    <property type="molecule type" value="Genomic_DNA"/>
</dbReference>
<dbReference type="InterPro" id="IPR000801">
    <property type="entry name" value="Esterase-like"/>
</dbReference>
<dbReference type="Gene3D" id="1.25.40.10">
    <property type="entry name" value="Tetratricopeptide repeat domain"/>
    <property type="match status" value="1"/>
</dbReference>
<evidence type="ECO:0000313" key="2">
    <source>
        <dbReference type="Proteomes" id="UP000003844"/>
    </source>
</evidence>
<dbReference type="SUPFAM" id="SSF53474">
    <property type="entry name" value="alpha/beta-Hydrolases"/>
    <property type="match status" value="1"/>
</dbReference>
<dbReference type="eggNOG" id="COG2819">
    <property type="taxonomic scope" value="Bacteria"/>
</dbReference>
<dbReference type="PANTHER" id="PTHR48098:SF6">
    <property type="entry name" value="FERRI-BACILLIBACTIN ESTERASE BESA"/>
    <property type="match status" value="1"/>
</dbReference>
<dbReference type="AlphaFoldDB" id="H2BSG1"/>
<evidence type="ECO:0000313" key="1">
    <source>
        <dbReference type="EMBL" id="EHQ02508.1"/>
    </source>
</evidence>
<dbReference type="Pfam" id="PF00756">
    <property type="entry name" value="Esterase"/>
    <property type="match status" value="1"/>
</dbReference>
<dbReference type="InterPro" id="IPR050583">
    <property type="entry name" value="Mycobacterial_A85_antigen"/>
</dbReference>
<dbReference type="STRING" id="865937.Gilli_1866"/>
<name>H2BSG1_GILLR</name>
<dbReference type="RefSeq" id="WP_006988818.1">
    <property type="nucleotide sequence ID" value="NZ_JH594606.1"/>
</dbReference>
<dbReference type="Proteomes" id="UP000003844">
    <property type="component" value="Unassembled WGS sequence"/>
</dbReference>
<accession>H2BSG1</accession>
<dbReference type="PANTHER" id="PTHR48098">
    <property type="entry name" value="ENTEROCHELIN ESTERASE-RELATED"/>
    <property type="match status" value="1"/>
</dbReference>
<dbReference type="OrthoDB" id="1142077at2"/>
<dbReference type="InterPro" id="IPR011990">
    <property type="entry name" value="TPR-like_helical_dom_sf"/>
</dbReference>
<gene>
    <name evidence="1" type="ORF">Gilli_1866</name>
</gene>
<organism evidence="1 2">
    <name type="scientific">Gillisia limnaea (strain DSM 15749 / LMG 21470 / R-8282)</name>
    <dbReference type="NCBI Taxonomy" id="865937"/>
    <lineage>
        <taxon>Bacteria</taxon>
        <taxon>Pseudomonadati</taxon>
        <taxon>Bacteroidota</taxon>
        <taxon>Flavobacteriia</taxon>
        <taxon>Flavobacteriales</taxon>
        <taxon>Flavobacteriaceae</taxon>
        <taxon>Gillisia</taxon>
    </lineage>
</organism>
<dbReference type="InterPro" id="IPR029058">
    <property type="entry name" value="AB_hydrolase_fold"/>
</dbReference>
<keyword evidence="2" id="KW-1185">Reference proteome</keyword>
<dbReference type="Gene3D" id="3.40.50.1820">
    <property type="entry name" value="alpha/beta hydrolase"/>
    <property type="match status" value="1"/>
</dbReference>
<proteinExistence type="predicted"/>
<protein>
    <submittedName>
        <fullName evidence="1">Esterase</fullName>
    </submittedName>
</protein>
<reference evidence="2" key="1">
    <citation type="journal article" date="2012" name="Stand. Genomic Sci.">
        <title>Genome sequence of the Antarctic rhodopsins-containing flavobacterium Gillisia limnaea type strain (R-8282(T)).</title>
        <authorList>
            <person name="Riedel T."/>
            <person name="Held B."/>
            <person name="Nolan M."/>
            <person name="Lucas S."/>
            <person name="Lapidus A."/>
            <person name="Tice H."/>
            <person name="Del Rio T.G."/>
            <person name="Cheng J.F."/>
            <person name="Han C."/>
            <person name="Tapia R."/>
            <person name="Goodwin L.A."/>
            <person name="Pitluck S."/>
            <person name="Liolios K."/>
            <person name="Mavromatis K."/>
            <person name="Pagani I."/>
            <person name="Ivanova N."/>
            <person name="Mikhailova N."/>
            <person name="Pati A."/>
            <person name="Chen A."/>
            <person name="Palaniappan K."/>
            <person name="Land M."/>
            <person name="Rohde M."/>
            <person name="Tindall B.J."/>
            <person name="Detter J.C."/>
            <person name="Goker M."/>
            <person name="Bristow J."/>
            <person name="Eisen J.A."/>
            <person name="Markowitz V."/>
            <person name="Hugenholtz P."/>
            <person name="Kyrpides N.C."/>
            <person name="Klenk H.P."/>
            <person name="Woyke T."/>
        </authorList>
    </citation>
    <scope>NUCLEOTIDE SEQUENCE [LARGE SCALE GENOMIC DNA]</scope>
    <source>
        <strain evidence="2">DSM 15749 / LMG 21470 / R-8282</strain>
    </source>
</reference>
<sequence length="382" mass="44506">MHKKLLLLLLLTLPNLLISQVIHKEISSSKLGKERQLKIQLPRNYEQNKEKSYPIIIVLDGDYLFEPVAGNIDYYSYWEDIPEMIVVGINQSSTRESDAYFDENTFLPSKTGAAFFEFIGMELMPFLDSNYRTANFRVIVGHDFTSNFINYYLLKEKPLFRGYINLSPDLAPEMANRITTSLEKTTEPIWYYLATSSEDISALKEPILSFDAQLKNINNKNLHYNFDNFQDATHYTLVGNAIPKSIEQIFKVYRPISIQDYNSILLQTSVSSYDYLVEKYKTIKSLFGIDKKIRLNDFMAVYNAMEKTRRWDELKDLSKLANDHYPNTMLGTYFDARYDEEMGNPKSAMRSYQKAYGQEPISFLTVDFMLGKADQIKKDFNY</sequence>